<evidence type="ECO:0000256" key="5">
    <source>
        <dbReference type="RuleBase" id="RU361140"/>
    </source>
</evidence>
<feature type="domain" description="Beta-lactamase-related" evidence="6">
    <location>
        <begin position="43"/>
        <end position="324"/>
    </location>
</feature>
<evidence type="ECO:0000313" key="7">
    <source>
        <dbReference type="EMBL" id="PRI10035.1"/>
    </source>
</evidence>
<dbReference type="InterPro" id="IPR001466">
    <property type="entry name" value="Beta-lactam-related"/>
</dbReference>
<dbReference type="PANTHER" id="PTHR46825:SF9">
    <property type="entry name" value="BETA-LACTAMASE-RELATED DOMAIN-CONTAINING PROTEIN"/>
    <property type="match status" value="1"/>
</dbReference>
<comment type="similarity">
    <text evidence="2 5">Belongs to the class-C beta-lactamase family.</text>
</comment>
<dbReference type="Pfam" id="PF00144">
    <property type="entry name" value="Beta-lactamase"/>
    <property type="match status" value="1"/>
</dbReference>
<dbReference type="EMBL" id="MWZD01000024">
    <property type="protein sequence ID" value="PRI10035.1"/>
    <property type="molecule type" value="Genomic_DNA"/>
</dbReference>
<evidence type="ECO:0000256" key="1">
    <source>
        <dbReference type="ARBA" id="ARBA00001526"/>
    </source>
</evidence>
<dbReference type="PANTHER" id="PTHR46825">
    <property type="entry name" value="D-ALANYL-D-ALANINE-CARBOXYPEPTIDASE/ENDOPEPTIDASE AMPH"/>
    <property type="match status" value="1"/>
</dbReference>
<dbReference type="AlphaFoldDB" id="A0A2S9QKC8"/>
<organism evidence="7 9">
    <name type="scientific">Leucobacter massiliensis</name>
    <dbReference type="NCBI Taxonomy" id="1686285"/>
    <lineage>
        <taxon>Bacteria</taxon>
        <taxon>Bacillati</taxon>
        <taxon>Actinomycetota</taxon>
        <taxon>Actinomycetes</taxon>
        <taxon>Micrococcales</taxon>
        <taxon>Microbacteriaceae</taxon>
        <taxon>Leucobacter</taxon>
    </lineage>
</organism>
<evidence type="ECO:0000259" key="6">
    <source>
        <dbReference type="Pfam" id="PF00144"/>
    </source>
</evidence>
<dbReference type="PROSITE" id="PS00336">
    <property type="entry name" value="BETA_LACTAMASE_C"/>
    <property type="match status" value="1"/>
</dbReference>
<comment type="caution">
    <text evidence="7">The sequence shown here is derived from an EMBL/GenBank/DDBJ whole genome shotgun (WGS) entry which is preliminary data.</text>
</comment>
<reference evidence="7 9" key="1">
    <citation type="journal article" date="2017" name="New Microbes New Infect">
        <title>Genome sequence of 'Leucobacter massiliensis' sp. nov. isolated from human pharynx after travel to the 2014 Hajj.</title>
        <authorList>
            <person name="Leangapichart T."/>
            <person name="Gautret P."/>
            <person name="Nguyen T.T."/>
            <person name="Armstrong N."/>
            <person name="Rolain J.M."/>
        </authorList>
    </citation>
    <scope>NUCLEOTIDE SEQUENCE [LARGE SCALE GENOMIC DNA]</scope>
    <source>
        <strain evidence="7 9">122RC15</strain>
    </source>
</reference>
<keyword evidence="3 5" id="KW-0378">Hydrolase</keyword>
<evidence type="ECO:0000256" key="4">
    <source>
        <dbReference type="ARBA" id="ARBA00023251"/>
    </source>
</evidence>
<evidence type="ECO:0000313" key="9">
    <source>
        <dbReference type="Proteomes" id="UP000238650"/>
    </source>
</evidence>
<protein>
    <recommendedName>
        <fullName evidence="5">Beta-lactamase</fullName>
        <ecNumber evidence="5">3.5.2.6</ecNumber>
    </recommendedName>
</protein>
<comment type="catalytic activity">
    <reaction evidence="1 5">
        <text>a beta-lactam + H2O = a substituted beta-amino acid</text>
        <dbReference type="Rhea" id="RHEA:20401"/>
        <dbReference type="ChEBI" id="CHEBI:15377"/>
        <dbReference type="ChEBI" id="CHEBI:35627"/>
        <dbReference type="ChEBI" id="CHEBI:140347"/>
        <dbReference type="EC" id="3.5.2.6"/>
    </reaction>
</comment>
<dbReference type="GO" id="GO:0030288">
    <property type="term" value="C:outer membrane-bounded periplasmic space"/>
    <property type="evidence" value="ECO:0007669"/>
    <property type="project" value="InterPro"/>
</dbReference>
<dbReference type="SUPFAM" id="SSF56601">
    <property type="entry name" value="beta-lactamase/transpeptidase-like"/>
    <property type="match status" value="1"/>
</dbReference>
<name>A0A2S9QKC8_9MICO</name>
<gene>
    <name evidence="7" type="ORF">B4915_14020</name>
    <name evidence="8" type="ORF">B4915_14135</name>
</gene>
<accession>A0A2S9QKC8</accession>
<proteinExistence type="inferred from homology"/>
<sequence length="345" mass="35690">MGRPRPFGAVSAEVSALAGRARAPLAVSLRSGERGWCRTARPGVAAGDRFEIGSVSKVLTGTLLGVLAEAGEVDPDAPVDEVTGERLPWRDRAPSLAELATHHSGLPNTPPRLGPREAVGALGLSRRDPWRGVSPAAYRVDLSRAAARARADGGFRYSSMGIGLLGDALAAASGRPFAELIRERLLLPLGMTRTGLDRPEGGADAVSRPHNRRGMPMPYLRDHMPGAGMFASSLADLERLLDAVRDPGATPLAAGIRSATAVQRAAGPGLGVGYCWLIREATAPGGSGPAPTGEPVLLHDGATWGSQAHVSVGLATGRAVAAMSAIYRDLDGFATRFLGEGAAGR</sequence>
<evidence type="ECO:0000256" key="2">
    <source>
        <dbReference type="ARBA" id="ARBA00007840"/>
    </source>
</evidence>
<dbReference type="RefSeq" id="WP_105806451.1">
    <property type="nucleotide sequence ID" value="NZ_MWZD01000024.1"/>
</dbReference>
<dbReference type="GO" id="GO:0017001">
    <property type="term" value="P:antibiotic catabolic process"/>
    <property type="evidence" value="ECO:0007669"/>
    <property type="project" value="InterPro"/>
</dbReference>
<keyword evidence="9" id="KW-1185">Reference proteome</keyword>
<dbReference type="Gene3D" id="3.40.710.10">
    <property type="entry name" value="DD-peptidase/beta-lactamase superfamily"/>
    <property type="match status" value="1"/>
</dbReference>
<keyword evidence="4 5" id="KW-0046">Antibiotic resistance</keyword>
<dbReference type="InterPro" id="IPR050491">
    <property type="entry name" value="AmpC-like"/>
</dbReference>
<dbReference type="GO" id="GO:0008800">
    <property type="term" value="F:beta-lactamase activity"/>
    <property type="evidence" value="ECO:0007669"/>
    <property type="project" value="UniProtKB-UniRule"/>
</dbReference>
<dbReference type="Proteomes" id="UP000238650">
    <property type="component" value="Unassembled WGS sequence"/>
</dbReference>
<dbReference type="EMBL" id="MWZD01000024">
    <property type="protein sequence ID" value="PRI10052.1"/>
    <property type="molecule type" value="Genomic_DNA"/>
</dbReference>
<dbReference type="EC" id="3.5.2.6" evidence="5"/>
<evidence type="ECO:0000256" key="3">
    <source>
        <dbReference type="ARBA" id="ARBA00022801"/>
    </source>
</evidence>
<dbReference type="OrthoDB" id="9809635at2"/>
<dbReference type="InterPro" id="IPR012338">
    <property type="entry name" value="Beta-lactam/transpept-like"/>
</dbReference>
<dbReference type="GO" id="GO:0046677">
    <property type="term" value="P:response to antibiotic"/>
    <property type="evidence" value="ECO:0007669"/>
    <property type="project" value="UniProtKB-UniRule"/>
</dbReference>
<evidence type="ECO:0000313" key="8">
    <source>
        <dbReference type="EMBL" id="PRI10052.1"/>
    </source>
</evidence>
<dbReference type="InterPro" id="IPR001586">
    <property type="entry name" value="Beta-lactam_class-C_AS"/>
</dbReference>